<dbReference type="PANTHER" id="PTHR43117:SF4">
    <property type="entry name" value="OSMOPROTECTANT IMPORT ATP-BINDING PROTEIN OSMV"/>
    <property type="match status" value="1"/>
</dbReference>
<feature type="domain" description="ABC transporter" evidence="5">
    <location>
        <begin position="87"/>
        <end position="320"/>
    </location>
</feature>
<dbReference type="AlphaFoldDB" id="E1REE4"/>
<dbReference type="Proteomes" id="UP000006565">
    <property type="component" value="Chromosome"/>
</dbReference>
<dbReference type="InterPro" id="IPR003439">
    <property type="entry name" value="ABC_transporter-like_ATP-bd"/>
</dbReference>
<evidence type="ECO:0000256" key="1">
    <source>
        <dbReference type="ARBA" id="ARBA00005417"/>
    </source>
</evidence>
<dbReference type="PROSITE" id="PS00211">
    <property type="entry name" value="ABC_TRANSPORTER_1"/>
    <property type="match status" value="1"/>
</dbReference>
<dbReference type="GO" id="GO:0016887">
    <property type="term" value="F:ATP hydrolysis activity"/>
    <property type="evidence" value="ECO:0007669"/>
    <property type="project" value="InterPro"/>
</dbReference>
<protein>
    <submittedName>
        <fullName evidence="6">ABC transporter related protein</fullName>
    </submittedName>
</protein>
<dbReference type="Pfam" id="PF00005">
    <property type="entry name" value="ABC_tran"/>
    <property type="match status" value="1"/>
</dbReference>
<dbReference type="Gene3D" id="3.40.50.300">
    <property type="entry name" value="P-loop containing nucleotide triphosphate hydrolases"/>
    <property type="match status" value="1"/>
</dbReference>
<dbReference type="InterPro" id="IPR027417">
    <property type="entry name" value="P-loop_NTPase"/>
</dbReference>
<organism evidence="6 7">
    <name type="scientific">Methanolacinia petrolearia (strain DSM 11571 / OCM 486 / SEBR 4847)</name>
    <name type="common">Methanoplanus petrolearius</name>
    <dbReference type="NCBI Taxonomy" id="679926"/>
    <lineage>
        <taxon>Archaea</taxon>
        <taxon>Methanobacteriati</taxon>
        <taxon>Methanobacteriota</taxon>
        <taxon>Stenosarchaea group</taxon>
        <taxon>Methanomicrobia</taxon>
        <taxon>Methanomicrobiales</taxon>
        <taxon>Methanomicrobiaceae</taxon>
        <taxon>Methanolacinia</taxon>
    </lineage>
</organism>
<dbReference type="GO" id="GO:0005524">
    <property type="term" value="F:ATP binding"/>
    <property type="evidence" value="ECO:0007669"/>
    <property type="project" value="UniProtKB-KW"/>
</dbReference>
<evidence type="ECO:0000256" key="4">
    <source>
        <dbReference type="ARBA" id="ARBA00022840"/>
    </source>
</evidence>
<comment type="similarity">
    <text evidence="1">Belongs to the ABC transporter superfamily.</text>
</comment>
<dbReference type="KEGG" id="mpi:Mpet_2441"/>
<keyword evidence="3" id="KW-0547">Nucleotide-binding</keyword>
<evidence type="ECO:0000256" key="3">
    <source>
        <dbReference type="ARBA" id="ARBA00022741"/>
    </source>
</evidence>
<keyword evidence="7" id="KW-1185">Reference proteome</keyword>
<evidence type="ECO:0000313" key="7">
    <source>
        <dbReference type="Proteomes" id="UP000006565"/>
    </source>
</evidence>
<dbReference type="GeneID" id="9744934"/>
<reference evidence="6 7" key="1">
    <citation type="journal article" date="2010" name="Stand. Genomic Sci.">
        <title>Complete genome sequence of Methanoplanus petrolearius type strain (SEBR 4847).</title>
        <authorList>
            <person name="Brambilla E."/>
            <person name="Djao O.D."/>
            <person name="Daligault H."/>
            <person name="Lapidus A."/>
            <person name="Lucas S."/>
            <person name="Hammon N."/>
            <person name="Nolan M."/>
            <person name="Tice H."/>
            <person name="Cheng J.F."/>
            <person name="Han C."/>
            <person name="Tapia R."/>
            <person name="Goodwin L."/>
            <person name="Pitluck S."/>
            <person name="Liolios K."/>
            <person name="Ivanova N."/>
            <person name="Mavromatis K."/>
            <person name="Mikhailova N."/>
            <person name="Pati A."/>
            <person name="Chen A."/>
            <person name="Palaniappan K."/>
            <person name="Land M."/>
            <person name="Hauser L."/>
            <person name="Chang Y.J."/>
            <person name="Jeffries C.D."/>
            <person name="Rohde M."/>
            <person name="Spring S."/>
            <person name="Sikorski J."/>
            <person name="Goker M."/>
            <person name="Woyke T."/>
            <person name="Bristow J."/>
            <person name="Eisen J.A."/>
            <person name="Markowitz V."/>
            <person name="Hugenholtz P."/>
            <person name="Kyrpides N.C."/>
            <person name="Klenk H.P."/>
        </authorList>
    </citation>
    <scope>NUCLEOTIDE SEQUENCE [LARGE SCALE GENOMIC DNA]</scope>
    <source>
        <strain evidence="7">DSM 11571 / OCM 486 / SEBR 4847</strain>
    </source>
</reference>
<keyword evidence="4" id="KW-0067">ATP-binding</keyword>
<dbReference type="InterPro" id="IPR017871">
    <property type="entry name" value="ABC_transporter-like_CS"/>
</dbReference>
<accession>E1REE4</accession>
<dbReference type="PANTHER" id="PTHR43117">
    <property type="entry name" value="OSMOPROTECTANT IMPORT ATP-BINDING PROTEIN OSMV"/>
    <property type="match status" value="1"/>
</dbReference>
<dbReference type="STRING" id="679926.Mpet_2441"/>
<gene>
    <name evidence="6" type="ordered locus">Mpet_2441</name>
</gene>
<evidence type="ECO:0000256" key="2">
    <source>
        <dbReference type="ARBA" id="ARBA00022448"/>
    </source>
</evidence>
<dbReference type="HOGENOM" id="CLU_072513_0_0_2"/>
<dbReference type="InterPro" id="IPR003593">
    <property type="entry name" value="AAA+_ATPase"/>
</dbReference>
<keyword evidence="2" id="KW-0813">Transport</keyword>
<proteinExistence type="inferred from homology"/>
<dbReference type="EMBL" id="CP002117">
    <property type="protein sequence ID" value="ADN37187.1"/>
    <property type="molecule type" value="Genomic_DNA"/>
</dbReference>
<dbReference type="PROSITE" id="PS50893">
    <property type="entry name" value="ABC_TRANSPORTER_2"/>
    <property type="match status" value="1"/>
</dbReference>
<name>E1REE4_METP4</name>
<dbReference type="SUPFAM" id="SSF52540">
    <property type="entry name" value="P-loop containing nucleoside triphosphate hydrolases"/>
    <property type="match status" value="1"/>
</dbReference>
<evidence type="ECO:0000313" key="6">
    <source>
        <dbReference type="EMBL" id="ADN37187.1"/>
    </source>
</evidence>
<dbReference type="OrthoDB" id="64309at2157"/>
<evidence type="ECO:0000259" key="5">
    <source>
        <dbReference type="PROSITE" id="PS50893"/>
    </source>
</evidence>
<dbReference type="eggNOG" id="arCOG03228">
    <property type="taxonomic scope" value="Archaea"/>
</dbReference>
<dbReference type="SMART" id="SM00382">
    <property type="entry name" value="AAA"/>
    <property type="match status" value="1"/>
</dbReference>
<dbReference type="RefSeq" id="WP_013330364.1">
    <property type="nucleotide sequence ID" value="NC_014507.1"/>
</dbReference>
<sequence length="352" mass="39263">MSSYDFYEEIVETPVCVILERYPLAVDYLANHRLGGIDSSKTLPAALLDVDPEMLEEFGLDNESIIDHFCTFLEAFRSDHDDRPDAISSITIIGGRNKSGEQENVELTVRPGEIISIVGPTGSGKSRLLEDIECMAQKDTPTLRQILINGTVPDEMRRFDTGGKLVAQLSQTMNFVMDLTVREFLEMHAKSRMVSDVEDVVERCFECANSLAGEKFSPETKVTQLSGGQSRALMIADTALMSASPVILIDEIENAGIDRKEAIRLLAGNEKIILMSTHDPLLALRADKRIVIKNGGIAKVLPTTENERRNLEKIEKVDNILLGLRNSLRKGEVIGDGVVEEFMDEWFWSFLR</sequence>